<dbReference type="Gene3D" id="1.10.260.40">
    <property type="entry name" value="lambda repressor-like DNA-binding domains"/>
    <property type="match status" value="1"/>
</dbReference>
<evidence type="ECO:0000313" key="3">
    <source>
        <dbReference type="EMBL" id="REG46050.1"/>
    </source>
</evidence>
<organism evidence="3 4">
    <name type="scientific">Paracoccus versutus</name>
    <name type="common">Thiobacillus versutus</name>
    <dbReference type="NCBI Taxonomy" id="34007"/>
    <lineage>
        <taxon>Bacteria</taxon>
        <taxon>Pseudomonadati</taxon>
        <taxon>Pseudomonadota</taxon>
        <taxon>Alphaproteobacteria</taxon>
        <taxon>Rhodobacterales</taxon>
        <taxon>Paracoccaceae</taxon>
        <taxon>Paracoccus</taxon>
    </lineage>
</organism>
<name>A0AAQ0HGX0_PARVE</name>
<dbReference type="AlphaFoldDB" id="A0AAQ0HGX0"/>
<gene>
    <name evidence="3" type="ORF">ATH84_101770</name>
</gene>
<dbReference type="SUPFAM" id="SSF47413">
    <property type="entry name" value="lambda repressor-like DNA-binding domains"/>
    <property type="match status" value="1"/>
</dbReference>
<accession>A0AAQ0HGX0</accession>
<dbReference type="CDD" id="cd00093">
    <property type="entry name" value="HTH_XRE"/>
    <property type="match status" value="1"/>
</dbReference>
<dbReference type="EMBL" id="QUMX01000017">
    <property type="protein sequence ID" value="REG46050.1"/>
    <property type="molecule type" value="Genomic_DNA"/>
</dbReference>
<feature type="region of interest" description="Disordered" evidence="1">
    <location>
        <begin position="190"/>
        <end position="212"/>
    </location>
</feature>
<protein>
    <submittedName>
        <fullName evidence="3">Helix-turn-helix protein</fullName>
    </submittedName>
</protein>
<dbReference type="Pfam" id="PF13560">
    <property type="entry name" value="HTH_31"/>
    <property type="match status" value="1"/>
</dbReference>
<dbReference type="GO" id="GO:0003677">
    <property type="term" value="F:DNA binding"/>
    <property type="evidence" value="ECO:0007669"/>
    <property type="project" value="InterPro"/>
</dbReference>
<dbReference type="SMART" id="SM00530">
    <property type="entry name" value="HTH_XRE"/>
    <property type="match status" value="1"/>
</dbReference>
<dbReference type="NCBIfam" id="NF041373">
    <property type="entry name" value="HGG_STG"/>
    <property type="match status" value="1"/>
</dbReference>
<reference evidence="3 4" key="1">
    <citation type="submission" date="2018-08" db="EMBL/GenBank/DDBJ databases">
        <title>Genomic Encyclopedia of Archaeal and Bacterial Type Strains, Phase II (KMG-II): from individual species to whole genera.</title>
        <authorList>
            <person name="Goeker M."/>
        </authorList>
    </citation>
    <scope>NUCLEOTIDE SEQUENCE [LARGE SCALE GENOMIC DNA]</scope>
    <source>
        <strain evidence="3 4">DSM 582</strain>
    </source>
</reference>
<proteinExistence type="predicted"/>
<evidence type="ECO:0000259" key="2">
    <source>
        <dbReference type="PROSITE" id="PS50943"/>
    </source>
</evidence>
<sequence length="258" mass="28648">MQEPIQIHHSGAELAARRKVAGLKQRELAQRAGCGRSAVQYWERRSRLDPTSWAVARMAQALGWVLPARMVVHYAHARGRGLRREIAEADALAAAMFEEWKAREAQRAATRRVVCGAKTRKGTLCRCKSEPGKRRCKFHGGKSTGPRTPEGIERIREAQRRRWKAEAANKMPADSGGRGVGMLAESLWTENRSPEERTRSQMAFPPPPNSRSAIRRAGIAISEGRESEDAGRAGAISADAMIKLVVKRMFCSSRPGER</sequence>
<feature type="domain" description="HTH cro/C1-type" evidence="2">
    <location>
        <begin position="14"/>
        <end position="63"/>
    </location>
</feature>
<dbReference type="Proteomes" id="UP000256794">
    <property type="component" value="Unassembled WGS sequence"/>
</dbReference>
<dbReference type="PROSITE" id="PS50943">
    <property type="entry name" value="HTH_CROC1"/>
    <property type="match status" value="1"/>
</dbReference>
<comment type="caution">
    <text evidence="3">The sequence shown here is derived from an EMBL/GenBank/DDBJ whole genome shotgun (WGS) entry which is preliminary data.</text>
</comment>
<dbReference type="InterPro" id="IPR001387">
    <property type="entry name" value="Cro/C1-type_HTH"/>
</dbReference>
<evidence type="ECO:0000313" key="4">
    <source>
        <dbReference type="Proteomes" id="UP000256794"/>
    </source>
</evidence>
<evidence type="ECO:0000256" key="1">
    <source>
        <dbReference type="SAM" id="MobiDB-lite"/>
    </source>
</evidence>
<dbReference type="InterPro" id="IPR047675">
    <property type="entry name" value="Putative_zinc-bd"/>
</dbReference>
<dbReference type="InterPro" id="IPR010982">
    <property type="entry name" value="Lambda_DNA-bd_dom_sf"/>
</dbReference>
<keyword evidence="4" id="KW-1185">Reference proteome</keyword>